<dbReference type="GeneID" id="25270108"/>
<dbReference type="InterPro" id="IPR051918">
    <property type="entry name" value="STPP_CPPED1"/>
</dbReference>
<sequence>MLIKVETSNFHLPGSRDPTKWNGPFTFALLADPQLGLFKNNHSWEEELQQVQDCIAASAALQPQPAFILVLGDLVHAPVPAHNSGPNAEAIRTVRDQQARDLQMVLDKPSGDVPVAQ</sequence>
<dbReference type="PANTHER" id="PTHR43143">
    <property type="entry name" value="METALLOPHOSPHOESTERASE, CALCINEURIN SUPERFAMILY"/>
    <property type="match status" value="1"/>
</dbReference>
<dbReference type="RefSeq" id="XP_013252633.1">
    <property type="nucleotide sequence ID" value="XM_013397179.1"/>
</dbReference>
<accession>U6GBI9</accession>
<dbReference type="EMBL" id="HG670489">
    <property type="protein sequence ID" value="CDI76907.1"/>
    <property type="molecule type" value="Genomic_DNA"/>
</dbReference>
<evidence type="ECO:0000313" key="1">
    <source>
        <dbReference type="EMBL" id="CDI76907.1"/>
    </source>
</evidence>
<dbReference type="OrthoDB" id="45007at2759"/>
<organism evidence="1 2">
    <name type="scientific">Eimeria acervulina</name>
    <name type="common">Coccidian parasite</name>
    <dbReference type="NCBI Taxonomy" id="5801"/>
    <lineage>
        <taxon>Eukaryota</taxon>
        <taxon>Sar</taxon>
        <taxon>Alveolata</taxon>
        <taxon>Apicomplexa</taxon>
        <taxon>Conoidasida</taxon>
        <taxon>Coccidia</taxon>
        <taxon>Eucoccidiorida</taxon>
        <taxon>Eimeriorina</taxon>
        <taxon>Eimeriidae</taxon>
        <taxon>Eimeria</taxon>
    </lineage>
</organism>
<name>U6GBI9_EIMAC</name>
<dbReference type="Proteomes" id="UP000018050">
    <property type="component" value="Unassembled WGS sequence"/>
</dbReference>
<protein>
    <submittedName>
        <fullName evidence="1">Serine/threonine protein phosphatase, putative</fullName>
    </submittedName>
</protein>
<gene>
    <name evidence="1" type="ORF">EAH_00020380</name>
</gene>
<dbReference type="VEuPathDB" id="ToxoDB:EAH_00020380"/>
<dbReference type="PANTHER" id="PTHR43143:SF1">
    <property type="entry name" value="SERINE_THREONINE-PROTEIN PHOSPHATASE CPPED1"/>
    <property type="match status" value="1"/>
</dbReference>
<evidence type="ECO:0000313" key="2">
    <source>
        <dbReference type="Proteomes" id="UP000018050"/>
    </source>
</evidence>
<reference evidence="1" key="2">
    <citation type="submission" date="2013-10" db="EMBL/GenBank/DDBJ databases">
        <authorList>
            <person name="Aslett M."/>
        </authorList>
    </citation>
    <scope>NUCLEOTIDE SEQUENCE</scope>
    <source>
        <strain evidence="1">Houghton</strain>
    </source>
</reference>
<keyword evidence="2" id="KW-1185">Reference proteome</keyword>
<reference evidence="1" key="1">
    <citation type="submission" date="2013-10" db="EMBL/GenBank/DDBJ databases">
        <title>Genomic analysis of the causative agents of coccidiosis in chickens.</title>
        <authorList>
            <person name="Reid A.J."/>
            <person name="Blake D."/>
            <person name="Billington K."/>
            <person name="Browne H."/>
            <person name="Dunn M."/>
            <person name="Hung S."/>
            <person name="Kawahara F."/>
            <person name="Miranda-Saavedra D."/>
            <person name="Mourier T."/>
            <person name="Nagra H."/>
            <person name="Otto T.D."/>
            <person name="Rawlings N."/>
            <person name="Sanchez A."/>
            <person name="Sanders M."/>
            <person name="Subramaniam C."/>
            <person name="Tay Y."/>
            <person name="Dear P."/>
            <person name="Doerig C."/>
            <person name="Gruber A."/>
            <person name="Parkinson J."/>
            <person name="Shirley M."/>
            <person name="Wan K.L."/>
            <person name="Berriman M."/>
            <person name="Tomley F."/>
            <person name="Pain A."/>
        </authorList>
    </citation>
    <scope>NUCLEOTIDE SEQUENCE</scope>
    <source>
        <strain evidence="1">Houghton</strain>
    </source>
</reference>
<dbReference type="SUPFAM" id="SSF56300">
    <property type="entry name" value="Metallo-dependent phosphatases"/>
    <property type="match status" value="1"/>
</dbReference>
<dbReference type="AlphaFoldDB" id="U6GBI9"/>
<proteinExistence type="predicted"/>
<dbReference type="InterPro" id="IPR029052">
    <property type="entry name" value="Metallo-depent_PP-like"/>
</dbReference>